<organism evidence="4 5">
    <name type="scientific">Hymenobacter negativus</name>
    <dbReference type="NCBI Taxonomy" id="2795026"/>
    <lineage>
        <taxon>Bacteria</taxon>
        <taxon>Pseudomonadati</taxon>
        <taxon>Bacteroidota</taxon>
        <taxon>Cytophagia</taxon>
        <taxon>Cytophagales</taxon>
        <taxon>Hymenobacteraceae</taxon>
        <taxon>Hymenobacter</taxon>
    </lineage>
</organism>
<dbReference type="NCBIfam" id="TIGR04183">
    <property type="entry name" value="Por_Secre_tail"/>
    <property type="match status" value="1"/>
</dbReference>
<evidence type="ECO:0000256" key="1">
    <source>
        <dbReference type="SAM" id="SignalP"/>
    </source>
</evidence>
<keyword evidence="5" id="KW-1185">Reference proteome</keyword>
<dbReference type="PANTHER" id="PTHR22801">
    <property type="entry name" value="LITHOSTATHINE"/>
    <property type="match status" value="1"/>
</dbReference>
<dbReference type="Gene3D" id="2.60.40.10">
    <property type="entry name" value="Immunoglobulins"/>
    <property type="match status" value="1"/>
</dbReference>
<dbReference type="PROSITE" id="PS50093">
    <property type="entry name" value="PKD"/>
    <property type="match status" value="1"/>
</dbReference>
<dbReference type="InterPro" id="IPR016186">
    <property type="entry name" value="C-type_lectin-like/link_sf"/>
</dbReference>
<keyword evidence="1" id="KW-0732">Signal</keyword>
<feature type="domain" description="C-type lectin" evidence="2">
    <location>
        <begin position="701"/>
        <end position="829"/>
    </location>
</feature>
<dbReference type="Proteomes" id="UP000664369">
    <property type="component" value="Unassembled WGS sequence"/>
</dbReference>
<feature type="domain" description="C-type lectin" evidence="2">
    <location>
        <begin position="446"/>
        <end position="570"/>
    </location>
</feature>
<dbReference type="InterPro" id="IPR056844">
    <property type="entry name" value="SibA-E_N"/>
</dbReference>
<name>A0ABS3QAI7_9BACT</name>
<reference evidence="4 5" key="1">
    <citation type="submission" date="2021-03" db="EMBL/GenBank/DDBJ databases">
        <authorList>
            <person name="Kim M.K."/>
        </authorList>
    </citation>
    <scope>NUCLEOTIDE SEQUENCE [LARGE SCALE GENOMIC DNA]</scope>
    <source>
        <strain evidence="4 5">BT442</strain>
    </source>
</reference>
<evidence type="ECO:0000259" key="2">
    <source>
        <dbReference type="PROSITE" id="PS50041"/>
    </source>
</evidence>
<accession>A0ABS3QAI7</accession>
<dbReference type="SUPFAM" id="SSF56436">
    <property type="entry name" value="C-type lectin-like"/>
    <property type="match status" value="2"/>
</dbReference>
<dbReference type="InterPro" id="IPR001304">
    <property type="entry name" value="C-type_lectin-like"/>
</dbReference>
<gene>
    <name evidence="4" type="ORF">J4E00_04350</name>
</gene>
<dbReference type="EMBL" id="JAGETZ010000002">
    <property type="protein sequence ID" value="MBO2008270.1"/>
    <property type="molecule type" value="Genomic_DNA"/>
</dbReference>
<evidence type="ECO:0000313" key="5">
    <source>
        <dbReference type="Proteomes" id="UP000664369"/>
    </source>
</evidence>
<dbReference type="NCBIfam" id="NF012211">
    <property type="entry name" value="tand_rpt_95"/>
    <property type="match status" value="2"/>
</dbReference>
<dbReference type="PANTHER" id="PTHR22801:SF63">
    <property type="entry name" value="C-TYPE LECTIN DOMAIN-CONTAINING PROTEIN"/>
    <property type="match status" value="1"/>
</dbReference>
<dbReference type="InterPro" id="IPR026444">
    <property type="entry name" value="Secre_tail"/>
</dbReference>
<dbReference type="InterPro" id="IPR000601">
    <property type="entry name" value="PKD_dom"/>
</dbReference>
<evidence type="ECO:0000313" key="4">
    <source>
        <dbReference type="EMBL" id="MBO2008270.1"/>
    </source>
</evidence>
<sequence length="965" mass="100241">MKIQLLFRRMALLVPLLCLSMMVQASHFRFGSITYQTTGGNNLTAQIRVTEAWRDDAYGAPPVLGQVVTVDGALDFGDGNAVSIPLTVTTVGAGYFYGEYVTSHTYAAAGNYTVSTSTCCRISTLENNADGDFYFSTRVVAGSANDSPVSTLLPIINLPVNQAGASYMVPSSDPNGNTLTYSAATSADLGNIDFTNAPGMTVNPSTGQVSFSTVGKTVGQLYNAVVKVSDGSTSIILDHIIQISATASNAAPVFTAPTPPNGTVYTVTAGQLVTFGVRATDSDAGDNVNLQAVGVPSGASTAPALPTSGNPVQTTFSFTPTAAQVGNNYVISFVAQDNSAQTTTTSVTIQVQANPCNPNANTPTAATDNFTASCGPITVTQAQLLANDTSPNGTFLVVGSVSGGTNGTVVDNGDGTYTFTPNPGYVGPASFTYLVQSAGPIFPAPATGHYYELVGAPGLCWDAAKMAAAARTYAGMTGYLATLTSAAEVNAVKNRNPGQFWFGAADDVTEGTWMWKTGPEIGQTFYASGATLPGQYSNWSTNEPDDYKNIWRPIGEDYAQMFGASGLWNDLDNCATGANVVGYIVEYGGLEACTPVLYATGTVNINVTNTGNGTPSIVANPDAFSTSAGAPVTVTAAQLMGNDTDSQGRSLRISSVSGGTNGTVVDNGNNTYTFTPAGGYTGPATFNYLLQLAGPVFASATTGHYYEFVADANLCWTAAKAAAAARTYNGLQGYLATITSASENALLKGRNPNNVWFGAADDLVEGEWRWKTGPEAGQLFFVGTGMAGATQPGQYSNWSGGEPNDDKNTFRPGGEDYGHMYGSSGLWNDLSDCAGGSATAGYFVEYGGLESCTPVLFSTGTVTVTVGPTAARSTGSTKVTASIEAAPNPSNGQFKVHLVAANEAKTKVDLFDLQGRYISTVFEGAMTAGEQREVDVNQPELATGLYMVRMQNGGNVKYVRVAVQK</sequence>
<dbReference type="InterPro" id="IPR016187">
    <property type="entry name" value="CTDL_fold"/>
</dbReference>
<dbReference type="Pfam" id="PF18962">
    <property type="entry name" value="Por_Secre_tail"/>
    <property type="match status" value="1"/>
</dbReference>
<proteinExistence type="predicted"/>
<dbReference type="Pfam" id="PF17892">
    <property type="entry name" value="Cadherin_5"/>
    <property type="match status" value="2"/>
</dbReference>
<protein>
    <submittedName>
        <fullName evidence="4">Cadherin-like domain-containing protein</fullName>
    </submittedName>
</protein>
<feature type="chain" id="PRO_5047251114" evidence="1">
    <location>
        <begin position="26"/>
        <end position="965"/>
    </location>
</feature>
<evidence type="ECO:0000259" key="3">
    <source>
        <dbReference type="PROSITE" id="PS50093"/>
    </source>
</evidence>
<dbReference type="InterPro" id="IPR013783">
    <property type="entry name" value="Ig-like_fold"/>
</dbReference>
<dbReference type="InterPro" id="IPR050801">
    <property type="entry name" value="Ca-Dep_Lectins_ImmuneDev"/>
</dbReference>
<dbReference type="Pfam" id="PF24907">
    <property type="entry name" value="SIBA-E_N"/>
    <property type="match status" value="1"/>
</dbReference>
<dbReference type="RefSeq" id="WP_208173815.1">
    <property type="nucleotide sequence ID" value="NZ_JAGETZ010000002.1"/>
</dbReference>
<comment type="caution">
    <text evidence="4">The sequence shown here is derived from an EMBL/GenBank/DDBJ whole genome shotgun (WGS) entry which is preliminary data.</text>
</comment>
<feature type="signal peptide" evidence="1">
    <location>
        <begin position="1"/>
        <end position="25"/>
    </location>
</feature>
<dbReference type="InterPro" id="IPR041690">
    <property type="entry name" value="Cadherin_5"/>
</dbReference>
<dbReference type="Gene3D" id="2.60.40.3440">
    <property type="match status" value="2"/>
</dbReference>
<feature type="domain" description="PKD" evidence="3">
    <location>
        <begin position="75"/>
        <end position="117"/>
    </location>
</feature>
<dbReference type="PROSITE" id="PS50041">
    <property type="entry name" value="C_TYPE_LECTIN_2"/>
    <property type="match status" value="2"/>
</dbReference>
<dbReference type="Gene3D" id="3.10.100.10">
    <property type="entry name" value="Mannose-Binding Protein A, subunit A"/>
    <property type="match status" value="2"/>
</dbReference>